<proteinExistence type="predicted"/>
<dbReference type="EMBL" id="RBKU01000001">
    <property type="protein sequence ID" value="RKR85008.1"/>
    <property type="molecule type" value="Genomic_DNA"/>
</dbReference>
<organism evidence="2 3">
    <name type="scientific">Mucilaginibacter gracilis</name>
    <dbReference type="NCBI Taxonomy" id="423350"/>
    <lineage>
        <taxon>Bacteria</taxon>
        <taxon>Pseudomonadati</taxon>
        <taxon>Bacteroidota</taxon>
        <taxon>Sphingobacteriia</taxon>
        <taxon>Sphingobacteriales</taxon>
        <taxon>Sphingobacteriaceae</taxon>
        <taxon>Mucilaginibacter</taxon>
    </lineage>
</organism>
<dbReference type="SUPFAM" id="SSF52266">
    <property type="entry name" value="SGNH hydrolase"/>
    <property type="match status" value="1"/>
</dbReference>
<dbReference type="Proteomes" id="UP000268007">
    <property type="component" value="Unassembled WGS sequence"/>
</dbReference>
<keyword evidence="3" id="KW-1185">Reference proteome</keyword>
<gene>
    <name evidence="2" type="ORF">BDD43_5264</name>
</gene>
<evidence type="ECO:0000313" key="3">
    <source>
        <dbReference type="Proteomes" id="UP000268007"/>
    </source>
</evidence>
<feature type="chain" id="PRO_5019817498" evidence="1">
    <location>
        <begin position="19"/>
        <end position="448"/>
    </location>
</feature>
<keyword evidence="1" id="KW-0732">Signal</keyword>
<name>A0A495J953_9SPHI</name>
<dbReference type="GO" id="GO:0016788">
    <property type="term" value="F:hydrolase activity, acting on ester bonds"/>
    <property type="evidence" value="ECO:0007669"/>
    <property type="project" value="UniProtKB-ARBA"/>
</dbReference>
<evidence type="ECO:0000313" key="2">
    <source>
        <dbReference type="EMBL" id="RKR85008.1"/>
    </source>
</evidence>
<dbReference type="RefSeq" id="WP_121201040.1">
    <property type="nucleotide sequence ID" value="NZ_RBKU01000001.1"/>
</dbReference>
<evidence type="ECO:0000256" key="1">
    <source>
        <dbReference type="SAM" id="SignalP"/>
    </source>
</evidence>
<feature type="signal peptide" evidence="1">
    <location>
        <begin position="1"/>
        <end position="18"/>
    </location>
</feature>
<dbReference type="InterPro" id="IPR036514">
    <property type="entry name" value="SGNH_hydro_sf"/>
</dbReference>
<keyword evidence="2" id="KW-0378">Hydrolase</keyword>
<dbReference type="Gene3D" id="3.40.50.1110">
    <property type="entry name" value="SGNH hydrolase"/>
    <property type="match status" value="1"/>
</dbReference>
<dbReference type="OrthoDB" id="9764164at2"/>
<sequence>MKNFKNYIYILAATAFFAACKPSIDTPNFNHGTADFTRYISVGNSLTSGYADGGLYLAGQQNSFPSMIATQMQAVGGGSFSQPLFSAAQSNGSGYIKLTGFDANGSPITAAVTTNLAYRDPTFFTKYTGNLENYGVPGIKLLHITLPYYGNLNPYFERLLPGVAPANTNTSYLSFITTKPFTFFTNWLGNNDALGYATGGGGGYTGADALTDKATFASLYNLLINSLTATGAKGACATIPDVTTIPYFTTVTPGLLLAGAQAAAQKAGVTPLPAAIYITASTNAAATTYGVRAATASDLVTLTFPTALLGKPTTDPVSGAVTNPYPYGLHPNNPIDSKYILDPNEVALVKDYVSSYNATIKSVAAAKGLAVFDAFTFLTNLKNNGLTVNGVNLTSGYISGGVFSLDGVHLTPRGYAIVANEFIKAINSQYSANVPQVNVANYNGVVFP</sequence>
<dbReference type="AlphaFoldDB" id="A0A495J953"/>
<accession>A0A495J953</accession>
<protein>
    <submittedName>
        <fullName evidence="2">GDSL-like lipase/acylhydrolase family protein</fullName>
    </submittedName>
</protein>
<dbReference type="PROSITE" id="PS51257">
    <property type="entry name" value="PROKAR_LIPOPROTEIN"/>
    <property type="match status" value="1"/>
</dbReference>
<reference evidence="2 3" key="1">
    <citation type="submission" date="2018-10" db="EMBL/GenBank/DDBJ databases">
        <title>Genomic Encyclopedia of Archaeal and Bacterial Type Strains, Phase II (KMG-II): from individual species to whole genera.</title>
        <authorList>
            <person name="Goeker M."/>
        </authorList>
    </citation>
    <scope>NUCLEOTIDE SEQUENCE [LARGE SCALE GENOMIC DNA]</scope>
    <source>
        <strain evidence="2 3">DSM 18602</strain>
    </source>
</reference>
<comment type="caution">
    <text evidence="2">The sequence shown here is derived from an EMBL/GenBank/DDBJ whole genome shotgun (WGS) entry which is preliminary data.</text>
</comment>